<dbReference type="GeneTree" id="ENSGT01150000286965"/>
<keyword evidence="10" id="KW-0460">Magnesium</keyword>
<evidence type="ECO:0000256" key="6">
    <source>
        <dbReference type="ARBA" id="ARBA00022741"/>
    </source>
</evidence>
<accession>A0A803XW97</accession>
<comment type="cofactor">
    <cofactor evidence="2">
        <name>Mg(2+)</name>
        <dbReference type="ChEBI" id="CHEBI:18420"/>
    </cofactor>
</comment>
<evidence type="ECO:0000256" key="18">
    <source>
        <dbReference type="SAM" id="Phobius"/>
    </source>
</evidence>
<evidence type="ECO:0000256" key="12">
    <source>
        <dbReference type="ARBA" id="ARBA00023136"/>
    </source>
</evidence>
<keyword evidence="13" id="KW-1015">Disulfide bond</keyword>
<protein>
    <submittedName>
        <fullName evidence="19">Ectonucleoside triphosphate diphosphohydrolase 3</fullName>
    </submittedName>
</protein>
<evidence type="ECO:0000256" key="11">
    <source>
        <dbReference type="ARBA" id="ARBA00022989"/>
    </source>
</evidence>
<comment type="subcellular location">
    <subcellularLocation>
        <location evidence="3">Membrane</location>
        <topology evidence="3">Multi-pass membrane protein</topology>
    </subcellularLocation>
</comment>
<name>A0A803XW97_MELGA</name>
<dbReference type="GO" id="GO:0045134">
    <property type="term" value="F:UDP phosphatase activity"/>
    <property type="evidence" value="ECO:0007669"/>
    <property type="project" value="TreeGrafter"/>
</dbReference>
<keyword evidence="20" id="KW-1185">Reference proteome</keyword>
<keyword evidence="8" id="KW-0106">Calcium</keyword>
<dbReference type="PANTHER" id="PTHR11782">
    <property type="entry name" value="ADENOSINE/GUANOSINE DIPHOSPHATASE"/>
    <property type="match status" value="1"/>
</dbReference>
<reference evidence="19" key="2">
    <citation type="submission" date="2025-08" db="UniProtKB">
        <authorList>
            <consortium name="Ensembl"/>
        </authorList>
    </citation>
    <scope>IDENTIFICATION</scope>
</reference>
<evidence type="ECO:0000256" key="2">
    <source>
        <dbReference type="ARBA" id="ARBA00001946"/>
    </source>
</evidence>
<evidence type="ECO:0000256" key="7">
    <source>
        <dbReference type="ARBA" id="ARBA00022801"/>
    </source>
</evidence>
<keyword evidence="14" id="KW-0325">Glycoprotein</keyword>
<evidence type="ECO:0000256" key="14">
    <source>
        <dbReference type="ARBA" id="ARBA00023180"/>
    </source>
</evidence>
<dbReference type="GO" id="GO:0009134">
    <property type="term" value="P:nucleoside diphosphate catabolic process"/>
    <property type="evidence" value="ECO:0007669"/>
    <property type="project" value="TreeGrafter"/>
</dbReference>
<evidence type="ECO:0000256" key="9">
    <source>
        <dbReference type="ARBA" id="ARBA00022840"/>
    </source>
</evidence>
<evidence type="ECO:0000256" key="3">
    <source>
        <dbReference type="ARBA" id="ARBA00004141"/>
    </source>
</evidence>
<dbReference type="Gene3D" id="3.30.420.40">
    <property type="match status" value="1"/>
</dbReference>
<comment type="similarity">
    <text evidence="4 17">Belongs to the GDA1/CD39 NTPase family.</text>
</comment>
<dbReference type="Pfam" id="PF01150">
    <property type="entry name" value="GDA1_CD39"/>
    <property type="match status" value="1"/>
</dbReference>
<evidence type="ECO:0000256" key="1">
    <source>
        <dbReference type="ARBA" id="ARBA00001913"/>
    </source>
</evidence>
<evidence type="ECO:0000256" key="8">
    <source>
        <dbReference type="ARBA" id="ARBA00022837"/>
    </source>
</evidence>
<dbReference type="GO" id="GO:0017111">
    <property type="term" value="F:ribonucleoside triphosphate phosphatase activity"/>
    <property type="evidence" value="ECO:0007669"/>
    <property type="project" value="TreeGrafter"/>
</dbReference>
<evidence type="ECO:0000256" key="5">
    <source>
        <dbReference type="ARBA" id="ARBA00022692"/>
    </source>
</evidence>
<dbReference type="InterPro" id="IPR000407">
    <property type="entry name" value="GDA1_CD39_NTPase"/>
</dbReference>
<evidence type="ECO:0000313" key="20">
    <source>
        <dbReference type="Proteomes" id="UP000001645"/>
    </source>
</evidence>
<evidence type="ECO:0000256" key="16">
    <source>
        <dbReference type="PIRSR" id="PIRSR600407-2"/>
    </source>
</evidence>
<dbReference type="PROSITE" id="PS01238">
    <property type="entry name" value="GDA1_CD39_NTPASE"/>
    <property type="match status" value="1"/>
</dbReference>
<dbReference type="PANTHER" id="PTHR11782:SF38">
    <property type="entry name" value="ECTONUCLEOSIDE TRIPHOSPHATE DIPHOSPHOHYDROLASE 3"/>
    <property type="match status" value="1"/>
</dbReference>
<dbReference type="OrthoDB" id="6372431at2759"/>
<keyword evidence="7 17" id="KW-0378">Hydrolase</keyword>
<feature type="transmembrane region" description="Helical" evidence="18">
    <location>
        <begin position="516"/>
        <end position="539"/>
    </location>
</feature>
<evidence type="ECO:0000256" key="17">
    <source>
        <dbReference type="RuleBase" id="RU003833"/>
    </source>
</evidence>
<dbReference type="FunFam" id="3.30.420.150:FF:000002">
    <property type="entry name" value="Ectonucleoside triphosphate diphosphohydrolase 1"/>
    <property type="match status" value="1"/>
</dbReference>
<feature type="transmembrane region" description="Helical" evidence="18">
    <location>
        <begin position="35"/>
        <end position="54"/>
    </location>
</feature>
<comment type="cofactor">
    <cofactor evidence="1">
        <name>Ca(2+)</name>
        <dbReference type="ChEBI" id="CHEBI:29108"/>
    </cofactor>
</comment>
<reference evidence="19" key="3">
    <citation type="submission" date="2025-09" db="UniProtKB">
        <authorList>
            <consortium name="Ensembl"/>
        </authorList>
    </citation>
    <scope>IDENTIFICATION</scope>
</reference>
<dbReference type="FunFam" id="3.30.420.40:FF:000068">
    <property type="entry name" value="Ectonucleoside triphosphate diphosphohydrolase 1"/>
    <property type="match status" value="1"/>
</dbReference>
<evidence type="ECO:0000256" key="13">
    <source>
        <dbReference type="ARBA" id="ARBA00023157"/>
    </source>
</evidence>
<keyword evidence="6 16" id="KW-0547">Nucleotide-binding</keyword>
<dbReference type="Ensembl" id="ENSMGAT00000026314.1">
    <property type="protein sequence ID" value="ENSMGAP00000023793.1"/>
    <property type="gene ID" value="ENSMGAG00000011294.3"/>
</dbReference>
<reference evidence="19 20" key="1">
    <citation type="journal article" date="2010" name="PLoS Biol.">
        <title>Multi-platform next-generation sequencing of the domestic turkey (Meleagris gallopavo): genome assembly and analysis.</title>
        <authorList>
            <person name="Dalloul R.A."/>
            <person name="Long J.A."/>
            <person name="Zimin A.V."/>
            <person name="Aslam L."/>
            <person name="Beal K."/>
            <person name="Blomberg L.A."/>
            <person name="Bouffard P."/>
            <person name="Burt D.W."/>
            <person name="Crasta O."/>
            <person name="Crooijmans R.P."/>
            <person name="Cooper K."/>
            <person name="Coulombe R.A."/>
            <person name="De S."/>
            <person name="Delany M.E."/>
            <person name="Dodgson J.B."/>
            <person name="Dong J.J."/>
            <person name="Evans C."/>
            <person name="Frederickson K.M."/>
            <person name="Flicek P."/>
            <person name="Florea L."/>
            <person name="Folkerts O."/>
            <person name="Groenen M.A."/>
            <person name="Harkins T.T."/>
            <person name="Herrero J."/>
            <person name="Hoffmann S."/>
            <person name="Megens H.J."/>
            <person name="Jiang A."/>
            <person name="de Jong P."/>
            <person name="Kaiser P."/>
            <person name="Kim H."/>
            <person name="Kim K.W."/>
            <person name="Kim S."/>
            <person name="Langenberger D."/>
            <person name="Lee M.K."/>
            <person name="Lee T."/>
            <person name="Mane S."/>
            <person name="Marcais G."/>
            <person name="Marz M."/>
            <person name="McElroy A.P."/>
            <person name="Modise T."/>
            <person name="Nefedov M."/>
            <person name="Notredame C."/>
            <person name="Paton I.R."/>
            <person name="Payne W.S."/>
            <person name="Pertea G."/>
            <person name="Prickett D."/>
            <person name="Puiu D."/>
            <person name="Qioa D."/>
            <person name="Raineri E."/>
            <person name="Ruffier M."/>
            <person name="Salzberg S.L."/>
            <person name="Schatz M.C."/>
            <person name="Scheuring C."/>
            <person name="Schmidt C.J."/>
            <person name="Schroeder S."/>
            <person name="Searle S.M."/>
            <person name="Smith E.J."/>
            <person name="Smith J."/>
            <person name="Sonstegard T.S."/>
            <person name="Stadler P.F."/>
            <person name="Tafer H."/>
            <person name="Tu Z.J."/>
            <person name="Van Tassell C.P."/>
            <person name="Vilella A.J."/>
            <person name="Williams K.P."/>
            <person name="Yorke J.A."/>
            <person name="Zhang L."/>
            <person name="Zhang H.B."/>
            <person name="Zhang X."/>
            <person name="Zhang Y."/>
            <person name="Reed K.M."/>
        </authorList>
    </citation>
    <scope>NUCLEOTIDE SEQUENCE [LARGE SCALE GENOMIC DNA]</scope>
</reference>
<evidence type="ECO:0000313" key="19">
    <source>
        <dbReference type="Ensembl" id="ENSMGAP00000023793.1"/>
    </source>
</evidence>
<evidence type="ECO:0000256" key="15">
    <source>
        <dbReference type="PIRSR" id="PIRSR600407-1"/>
    </source>
</evidence>
<dbReference type="Gene3D" id="3.30.420.150">
    <property type="entry name" value="Exopolyphosphatase. Domain 2"/>
    <property type="match status" value="1"/>
</dbReference>
<keyword evidence="9 16" id="KW-0067">ATP-binding</keyword>
<sequence length="559" mass="63557">MIQSFRYCTQSLNPFTLLKCCLFCCFRMLTRTPSVVAQVFLLLSIILIIAIAVIQINQQKILSPGLKILCVSLNLKPVLCWYQTHQYPYGIVLDAGSSRTTVYVYEWPAEKENDTGVVSQTFKCDVKGPGISSYEHNTGALAKPLDECLNKVKERIPVHLHKSTSIYLGATAGMRLLRLQNETAANEVLASVQNYFRAQPFRFRGAHIITGPEEGVYGWITANYLMGNFLERNLWRTWVHPYRKETMGALDLGGASTQISFIPEDSQENFNNTIQVKLYGYDYNVYTHSFQCYGRDEAEKRLLALLLQKSSTSSSVNNPCYPRNYETALTMKYFCGSLCTQSLRPANYYPNQSVIFHGTGDPGLCQEMVSLLFNFTTCRNQEDCPFNGIHQPKVKGNFVAFSGFYYTINALNLSGHFSLADFNSSMWFFCSQSWAQLQFMLPKSEEIYTRSYCFSANFIYYLLVHGYNFDAGNWPQIHFQKEVGNSSIAWSLGYMLSLTNMIPAEGKLIQLPLKPSLFAGLLIFLTVLALLCLFFLVYLCIVSRNQKVISHVEYVFTPE</sequence>
<organism evidence="19 20">
    <name type="scientific">Meleagris gallopavo</name>
    <name type="common">Wild turkey</name>
    <dbReference type="NCBI Taxonomy" id="9103"/>
    <lineage>
        <taxon>Eukaryota</taxon>
        <taxon>Metazoa</taxon>
        <taxon>Chordata</taxon>
        <taxon>Craniata</taxon>
        <taxon>Vertebrata</taxon>
        <taxon>Euteleostomi</taxon>
        <taxon>Archelosauria</taxon>
        <taxon>Archosauria</taxon>
        <taxon>Dinosauria</taxon>
        <taxon>Saurischia</taxon>
        <taxon>Theropoda</taxon>
        <taxon>Coelurosauria</taxon>
        <taxon>Aves</taxon>
        <taxon>Neognathae</taxon>
        <taxon>Galloanserae</taxon>
        <taxon>Galliformes</taxon>
        <taxon>Phasianidae</taxon>
        <taxon>Meleagridinae</taxon>
        <taxon>Meleagris</taxon>
    </lineage>
</organism>
<keyword evidence="12 18" id="KW-0472">Membrane</keyword>
<dbReference type="GO" id="GO:0005886">
    <property type="term" value="C:plasma membrane"/>
    <property type="evidence" value="ECO:0007669"/>
    <property type="project" value="TreeGrafter"/>
</dbReference>
<dbReference type="GO" id="GO:0005524">
    <property type="term" value="F:ATP binding"/>
    <property type="evidence" value="ECO:0007669"/>
    <property type="project" value="UniProtKB-KW"/>
</dbReference>
<dbReference type="GO" id="GO:0004382">
    <property type="term" value="F:GDP phosphatase activity"/>
    <property type="evidence" value="ECO:0007669"/>
    <property type="project" value="TreeGrafter"/>
</dbReference>
<gene>
    <name evidence="19" type="primary">ENTPD3</name>
</gene>
<dbReference type="AlphaFoldDB" id="A0A803XW97"/>
<proteinExistence type="inferred from homology"/>
<keyword evidence="5 18" id="KW-0812">Transmembrane</keyword>
<dbReference type="CDD" id="cd24112">
    <property type="entry name" value="ASKHA_NBD_NTPDase3"/>
    <property type="match status" value="1"/>
</dbReference>
<keyword evidence="11 18" id="KW-1133">Transmembrane helix</keyword>
<evidence type="ECO:0000256" key="10">
    <source>
        <dbReference type="ARBA" id="ARBA00022842"/>
    </source>
</evidence>
<dbReference type="Bgee" id="ENSMGAG00000011294">
    <property type="expression patterns" value="Expressed in thymus and 7 other cell types or tissues"/>
</dbReference>
<evidence type="ECO:0000256" key="4">
    <source>
        <dbReference type="ARBA" id="ARBA00009283"/>
    </source>
</evidence>
<feature type="binding site" evidence="16">
    <location>
        <begin position="254"/>
        <end position="258"/>
    </location>
    <ligand>
        <name>ATP</name>
        <dbReference type="ChEBI" id="CHEBI:30616"/>
    </ligand>
</feature>
<dbReference type="Proteomes" id="UP000001645">
    <property type="component" value="Chromosome 6"/>
</dbReference>
<feature type="active site" description="Proton acceptor" evidence="15">
    <location>
        <position position="214"/>
    </location>
</feature>